<dbReference type="Gene3D" id="3.10.290.30">
    <property type="entry name" value="MM3350-like"/>
    <property type="match status" value="1"/>
</dbReference>
<protein>
    <recommendedName>
        <fullName evidence="1">Plasmid pRiA4b Orf3-like domain-containing protein</fullName>
    </recommendedName>
</protein>
<dbReference type="AlphaFoldDB" id="A0A2J6NMR5"/>
<proteinExistence type="predicted"/>
<name>A0A2J6NMR5_9LACO</name>
<dbReference type="InterPro" id="IPR012912">
    <property type="entry name" value="Plasmid_pRiA4b_Orf3-like"/>
</dbReference>
<dbReference type="EMBL" id="PNFV01000004">
    <property type="protein sequence ID" value="PMB82610.1"/>
    <property type="molecule type" value="Genomic_DNA"/>
</dbReference>
<dbReference type="InterPro" id="IPR024047">
    <property type="entry name" value="MM3350-like_sf"/>
</dbReference>
<evidence type="ECO:0000259" key="1">
    <source>
        <dbReference type="Pfam" id="PF07929"/>
    </source>
</evidence>
<evidence type="ECO:0000313" key="2">
    <source>
        <dbReference type="EMBL" id="PMB82610.1"/>
    </source>
</evidence>
<dbReference type="PANTHER" id="PTHR41878">
    <property type="entry name" value="LEXA REPRESSOR-RELATED"/>
    <property type="match status" value="1"/>
</dbReference>
<dbReference type="PANTHER" id="PTHR41878:SF1">
    <property type="entry name" value="TNPR PROTEIN"/>
    <property type="match status" value="1"/>
</dbReference>
<comment type="caution">
    <text evidence="2">The sequence shown here is derived from an EMBL/GenBank/DDBJ whole genome shotgun (WGS) entry which is preliminary data.</text>
</comment>
<dbReference type="RefSeq" id="WP_104688519.1">
    <property type="nucleotide sequence ID" value="NZ_JBKTHY010000021.1"/>
</dbReference>
<sequence>MIITVEKSVAQHLHVNPQRVNVQDLTTPEAWSVRICGDFMIVMNNLLMLPVIVRHPQRFNDSRSFLTAFKQEFLQLMELAPIPNAKIRLVRDSQFQDVCFTSQQVAATAMHLQTYQNILTVPDSTIDWDCHPSNANLALQLANQTVLHDADTDEGLTVTGLFENYVMQNFALPAHPTLNEHNRNYRYRSGSLNDVMNAVAVGEHLLNDYRRYLENRDKSDQIIDRNVDTADDYFSFCDGYEKTLFDDLTLVYNYLIHYEEVNQTRLSATQLRDKGIALRELGRFMRYQRLFSADDFDRFVQAIGQGIKDLNSTERTYYFQRLLRNVQDQRDALAGAYHYSHQRYQLTVTLEDYQPTMWRRLVLGGDTRLDLLCYQILASFRANGSHLFTLQDGRHDYQLPVFSSDRSARENLQAHWLGEYQVGDELILTYDFGDGWRFKIRIDAITTRSRLRGSGAAKLMAGSGRGIIDDIGGTSGLINVARDDLAIDRPLNVNQEQAAWLKRTDQLRESYR</sequence>
<dbReference type="Pfam" id="PF07929">
    <property type="entry name" value="PRiA4_ORF3"/>
    <property type="match status" value="1"/>
</dbReference>
<dbReference type="OrthoDB" id="9801392at2"/>
<gene>
    <name evidence="2" type="ORF">CK797_04030</name>
</gene>
<reference evidence="2 3" key="1">
    <citation type="submission" date="2017-09" db="EMBL/GenBank/DDBJ databases">
        <title>Bacterial strain isolated from the female urinary microbiota.</title>
        <authorList>
            <person name="Thomas-White K."/>
            <person name="Kumar N."/>
            <person name="Forster S."/>
            <person name="Putonti C."/>
            <person name="Lawley T."/>
            <person name="Wolfe A.J."/>
        </authorList>
    </citation>
    <scope>NUCLEOTIDE SEQUENCE [LARGE SCALE GENOMIC DNA]</scope>
    <source>
        <strain evidence="2 3">UMB0683</strain>
    </source>
</reference>
<accession>A0A2J6NMR5</accession>
<dbReference type="Proteomes" id="UP000239920">
    <property type="component" value="Unassembled WGS sequence"/>
</dbReference>
<dbReference type="SUPFAM" id="SSF159941">
    <property type="entry name" value="MM3350-like"/>
    <property type="match status" value="1"/>
</dbReference>
<evidence type="ECO:0000313" key="3">
    <source>
        <dbReference type="Proteomes" id="UP000239920"/>
    </source>
</evidence>
<feature type="domain" description="Plasmid pRiA4b Orf3-like" evidence="1">
    <location>
        <begin position="343"/>
        <end position="480"/>
    </location>
</feature>
<organism evidence="2 3">
    <name type="scientific">Limosilactobacillus pontis</name>
    <dbReference type="NCBI Taxonomy" id="35787"/>
    <lineage>
        <taxon>Bacteria</taxon>
        <taxon>Bacillati</taxon>
        <taxon>Bacillota</taxon>
        <taxon>Bacilli</taxon>
        <taxon>Lactobacillales</taxon>
        <taxon>Lactobacillaceae</taxon>
        <taxon>Limosilactobacillus</taxon>
    </lineage>
</organism>